<comment type="caution">
    <text evidence="2">The sequence shown here is derived from an EMBL/GenBank/DDBJ whole genome shotgun (WGS) entry which is preliminary data.</text>
</comment>
<dbReference type="EMBL" id="CAJJDN010000047">
    <property type="protein sequence ID" value="CAD8084473.1"/>
    <property type="molecule type" value="Genomic_DNA"/>
</dbReference>
<accession>A0A8S1N448</accession>
<dbReference type="Proteomes" id="UP000692954">
    <property type="component" value="Unassembled WGS sequence"/>
</dbReference>
<name>A0A8S1N448_9CILI</name>
<keyword evidence="1" id="KW-0472">Membrane</keyword>
<proteinExistence type="predicted"/>
<evidence type="ECO:0008006" key="4">
    <source>
        <dbReference type="Google" id="ProtNLM"/>
    </source>
</evidence>
<keyword evidence="1" id="KW-1133">Transmembrane helix</keyword>
<evidence type="ECO:0000313" key="2">
    <source>
        <dbReference type="EMBL" id="CAD8084473.1"/>
    </source>
</evidence>
<keyword evidence="3" id="KW-1185">Reference proteome</keyword>
<evidence type="ECO:0000256" key="1">
    <source>
        <dbReference type="SAM" id="Phobius"/>
    </source>
</evidence>
<gene>
    <name evidence="2" type="ORF">PSON_ATCC_30995.1.T0470003</name>
</gene>
<feature type="transmembrane region" description="Helical" evidence="1">
    <location>
        <begin position="71"/>
        <end position="94"/>
    </location>
</feature>
<keyword evidence="1" id="KW-0812">Transmembrane</keyword>
<dbReference type="AlphaFoldDB" id="A0A8S1N448"/>
<reference evidence="2" key="1">
    <citation type="submission" date="2021-01" db="EMBL/GenBank/DDBJ databases">
        <authorList>
            <consortium name="Genoscope - CEA"/>
            <person name="William W."/>
        </authorList>
    </citation>
    <scope>NUCLEOTIDE SEQUENCE</scope>
</reference>
<protein>
    <recommendedName>
        <fullName evidence="4">Transmembrane protein</fullName>
    </recommendedName>
</protein>
<feature type="transmembrane region" description="Helical" evidence="1">
    <location>
        <begin position="114"/>
        <end position="130"/>
    </location>
</feature>
<organism evidence="2 3">
    <name type="scientific">Paramecium sonneborni</name>
    <dbReference type="NCBI Taxonomy" id="65129"/>
    <lineage>
        <taxon>Eukaryota</taxon>
        <taxon>Sar</taxon>
        <taxon>Alveolata</taxon>
        <taxon>Ciliophora</taxon>
        <taxon>Intramacronucleata</taxon>
        <taxon>Oligohymenophorea</taxon>
        <taxon>Peniculida</taxon>
        <taxon>Parameciidae</taxon>
        <taxon>Paramecium</taxon>
    </lineage>
</organism>
<sequence>MSQLQQYNKIQLVEQEGMIVQQELLLEEQCWNSLYMEHNYRSSILFKQNIQFENWPKNLTPSNCYKCCKQYYYLLLYEEIFNLLFFLLIFSQLYMNINKYLVLLEQIKLYQQNFQTIIIIYFISQMYFMCRQKTCQSQAYCYCIQQYQLFRLNISYIFRYFQKLIQFLKHKLWFQYELIFAEEIKPLIILNFEYFLYL</sequence>
<evidence type="ECO:0000313" key="3">
    <source>
        <dbReference type="Proteomes" id="UP000692954"/>
    </source>
</evidence>